<keyword evidence="6" id="KW-0547">Nucleotide-binding</keyword>
<keyword evidence="1" id="KW-0813">Transport</keyword>
<accession>A0A158HWC7</accession>
<dbReference type="Gene3D" id="3.40.50.300">
    <property type="entry name" value="P-loop containing nucleotide triphosphate hydrolases"/>
    <property type="match status" value="2"/>
</dbReference>
<keyword evidence="4" id="KW-0762">Sugar transport</keyword>
<dbReference type="SUPFAM" id="SSF52540">
    <property type="entry name" value="P-loop containing nucleoside triphosphate hydrolases"/>
    <property type="match status" value="2"/>
</dbReference>
<dbReference type="InterPro" id="IPR003439">
    <property type="entry name" value="ABC_transporter-like_ATP-bd"/>
</dbReference>
<evidence type="ECO:0000256" key="3">
    <source>
        <dbReference type="ARBA" id="ARBA00022519"/>
    </source>
</evidence>
<keyword evidence="3" id="KW-0997">Cell inner membrane</keyword>
<evidence type="ECO:0000256" key="1">
    <source>
        <dbReference type="ARBA" id="ARBA00022448"/>
    </source>
</evidence>
<evidence type="ECO:0000259" key="10">
    <source>
        <dbReference type="PROSITE" id="PS50893"/>
    </source>
</evidence>
<dbReference type="AlphaFoldDB" id="A0A158HWC7"/>
<evidence type="ECO:0000256" key="9">
    <source>
        <dbReference type="ARBA" id="ARBA00023136"/>
    </source>
</evidence>
<dbReference type="InterPro" id="IPR003593">
    <property type="entry name" value="AAA+_ATPase"/>
</dbReference>
<dbReference type="PROSITE" id="PS00211">
    <property type="entry name" value="ABC_TRANSPORTER_1"/>
    <property type="match status" value="1"/>
</dbReference>
<evidence type="ECO:0000256" key="4">
    <source>
        <dbReference type="ARBA" id="ARBA00022597"/>
    </source>
</evidence>
<dbReference type="Pfam" id="PF00005">
    <property type="entry name" value="ABC_tran"/>
    <property type="match status" value="2"/>
</dbReference>
<keyword evidence="2" id="KW-1003">Cell membrane</keyword>
<dbReference type="PANTHER" id="PTHR43790:SF3">
    <property type="entry name" value="D-ALLOSE IMPORT ATP-BINDING PROTEIN ALSA-RELATED"/>
    <property type="match status" value="1"/>
</dbReference>
<evidence type="ECO:0000313" key="12">
    <source>
        <dbReference type="Proteomes" id="UP000054683"/>
    </source>
</evidence>
<dbReference type="PROSITE" id="PS50893">
    <property type="entry name" value="ABC_TRANSPORTER_2"/>
    <property type="match status" value="2"/>
</dbReference>
<dbReference type="RefSeq" id="WP_231937213.1">
    <property type="nucleotide sequence ID" value="NZ_FCOK02000036.1"/>
</dbReference>
<evidence type="ECO:0000256" key="2">
    <source>
        <dbReference type="ARBA" id="ARBA00022475"/>
    </source>
</evidence>
<name>A0A158HWC7_9BURK</name>
<evidence type="ECO:0000256" key="8">
    <source>
        <dbReference type="ARBA" id="ARBA00022967"/>
    </source>
</evidence>
<dbReference type="InterPro" id="IPR027417">
    <property type="entry name" value="P-loop_NTPase"/>
</dbReference>
<evidence type="ECO:0000313" key="11">
    <source>
        <dbReference type="EMBL" id="SAL48662.1"/>
    </source>
</evidence>
<dbReference type="CDD" id="cd03215">
    <property type="entry name" value="ABC_Carb_Monos_II"/>
    <property type="match status" value="1"/>
</dbReference>
<dbReference type="PANTHER" id="PTHR43790">
    <property type="entry name" value="CARBOHYDRATE TRANSPORT ATP-BINDING PROTEIN MG119-RELATED"/>
    <property type="match status" value="1"/>
</dbReference>
<feature type="domain" description="ABC transporter" evidence="10">
    <location>
        <begin position="20"/>
        <end position="252"/>
    </location>
</feature>
<keyword evidence="9" id="KW-0472">Membrane</keyword>
<organism evidence="11 12">
    <name type="scientific">Caballeronia udeis</name>
    <dbReference type="NCBI Taxonomy" id="1232866"/>
    <lineage>
        <taxon>Bacteria</taxon>
        <taxon>Pseudomonadati</taxon>
        <taxon>Pseudomonadota</taxon>
        <taxon>Betaproteobacteria</taxon>
        <taxon>Burkholderiales</taxon>
        <taxon>Burkholderiaceae</taxon>
        <taxon>Caballeronia</taxon>
    </lineage>
</organism>
<keyword evidence="5" id="KW-0677">Repeat</keyword>
<dbReference type="Proteomes" id="UP000054683">
    <property type="component" value="Unassembled WGS sequence"/>
</dbReference>
<evidence type="ECO:0000256" key="7">
    <source>
        <dbReference type="ARBA" id="ARBA00022840"/>
    </source>
</evidence>
<dbReference type="CDD" id="cd03216">
    <property type="entry name" value="ABC_Carb_Monos_I"/>
    <property type="match status" value="1"/>
</dbReference>
<feature type="domain" description="ABC transporter" evidence="10">
    <location>
        <begin position="265"/>
        <end position="507"/>
    </location>
</feature>
<protein>
    <submittedName>
        <fullName evidence="11">ABC transporter</fullName>
    </submittedName>
</protein>
<dbReference type="InterPro" id="IPR017871">
    <property type="entry name" value="ABC_transporter-like_CS"/>
</dbReference>
<reference evidence="11 12" key="1">
    <citation type="submission" date="2016-01" db="EMBL/GenBank/DDBJ databases">
        <authorList>
            <person name="Oliw E.H."/>
        </authorList>
    </citation>
    <scope>NUCLEOTIDE SEQUENCE [LARGE SCALE GENOMIC DNA]</scope>
    <source>
        <strain evidence="11">LMG 27134</strain>
    </source>
</reference>
<keyword evidence="7" id="KW-0067">ATP-binding</keyword>
<dbReference type="SMART" id="SM00382">
    <property type="entry name" value="AAA"/>
    <property type="match status" value="2"/>
</dbReference>
<evidence type="ECO:0000256" key="6">
    <source>
        <dbReference type="ARBA" id="ARBA00022741"/>
    </source>
</evidence>
<dbReference type="InterPro" id="IPR050107">
    <property type="entry name" value="ABC_carbohydrate_import_ATPase"/>
</dbReference>
<evidence type="ECO:0000256" key="5">
    <source>
        <dbReference type="ARBA" id="ARBA00022737"/>
    </source>
</evidence>
<dbReference type="GO" id="GO:0005524">
    <property type="term" value="F:ATP binding"/>
    <property type="evidence" value="ECO:0007669"/>
    <property type="project" value="UniProtKB-KW"/>
</dbReference>
<proteinExistence type="predicted"/>
<dbReference type="EMBL" id="FCOK02000036">
    <property type="protein sequence ID" value="SAL48662.1"/>
    <property type="molecule type" value="Genomic_DNA"/>
</dbReference>
<gene>
    <name evidence="11" type="ORF">AWB69_04903</name>
</gene>
<keyword evidence="8" id="KW-1278">Translocase</keyword>
<sequence length="519" mass="54801">MSSTMQPAAAPRAAPRIPVLEVRGVGKRFNGVSTLEDVSFDVAAGEIVALLGENGAGKSTLIKILAGVHAPSSGTLLFQGALTDARAMRGRVAFVHQDLGLVDWMTVAENIALATAYAKRRGLISWGAVRASADAALALVGGDIDPEQRVFTLSRAEKSLVAIARGLSSRADLLVLDEPTASLPESEVQRLHRVLLGLREQGVAMIYVSHRLDEVFALSDRIVVLRDGRRVAQQNTADTAPAELIRHIVGREPESLFVRPPAPGAAPVALSVRRLHTEEAGPLNFDVRRGEILGLVGLRGAGHDSLGKALFGAAPILSGTVLLNGEQVDLSSPGAAVANGLCLVAGDRYGESIGPGLSVRENLFLNPRASGRKGLHMRSAASETDEALALGRRVALRPNDPAALIETLSGGNQQKVVIARWLRIGAHVLILEDPTAGVDIGAKAEIYRLLGEAVRTGMAVVLISSDFEETAQICHRALVFRTGTIARELPLDQLSVSELLHCASLDYGVTPVDVVPLTA</sequence>
<dbReference type="GO" id="GO:0016887">
    <property type="term" value="F:ATP hydrolysis activity"/>
    <property type="evidence" value="ECO:0007669"/>
    <property type="project" value="InterPro"/>
</dbReference>